<evidence type="ECO:0000256" key="2">
    <source>
        <dbReference type="ARBA" id="ARBA00022803"/>
    </source>
</evidence>
<gene>
    <name evidence="4" type="ORF">ACFSW4_11335</name>
</gene>
<protein>
    <submittedName>
        <fullName evidence="4">Tetratricopeptide repeat protein</fullName>
    </submittedName>
</protein>
<keyword evidence="2 3" id="KW-0802">TPR repeat</keyword>
<feature type="repeat" description="TPR" evidence="3">
    <location>
        <begin position="54"/>
        <end position="87"/>
    </location>
</feature>
<comment type="caution">
    <text evidence="4">The sequence shown here is derived from an EMBL/GenBank/DDBJ whole genome shotgun (WGS) entry which is preliminary data.</text>
</comment>
<dbReference type="Proteomes" id="UP001597452">
    <property type="component" value="Unassembled WGS sequence"/>
</dbReference>
<evidence type="ECO:0000256" key="3">
    <source>
        <dbReference type="PROSITE-ProRule" id="PRU00339"/>
    </source>
</evidence>
<dbReference type="InterPro" id="IPR051685">
    <property type="entry name" value="Ycf3/AcsC/BcsC/TPR_MFPF"/>
</dbReference>
<dbReference type="Pfam" id="PF13181">
    <property type="entry name" value="TPR_8"/>
    <property type="match status" value="1"/>
</dbReference>
<sequence length="184" mass="21829">MQHIHEQLDQLNEHIYFDEDHFLREKIDEMELLDEVIAQVRRELLKTENPDHLCFLYGTLGNLYRLKNEPQQAIKCLEKALTLADADSSREIVMLIRLGEAYKYKHEHQKALEQFDLAILKGFEYEPQYLDFAYQHKGKCLMELGLYQEAMEAFQNAHAVRKGKKDERLLKSTEKAIEFLERLT</sequence>
<keyword evidence="5" id="KW-1185">Reference proteome</keyword>
<keyword evidence="1" id="KW-0677">Repeat</keyword>
<dbReference type="PROSITE" id="PS50005">
    <property type="entry name" value="TPR"/>
    <property type="match status" value="1"/>
</dbReference>
<dbReference type="RefSeq" id="WP_377329376.1">
    <property type="nucleotide sequence ID" value="NZ_JBHUMZ010000025.1"/>
</dbReference>
<dbReference type="PANTHER" id="PTHR44943:SF8">
    <property type="entry name" value="TPR REPEAT-CONTAINING PROTEIN MJ0263"/>
    <property type="match status" value="1"/>
</dbReference>
<reference evidence="5" key="1">
    <citation type="journal article" date="2019" name="Int. J. Syst. Evol. Microbiol.">
        <title>The Global Catalogue of Microorganisms (GCM) 10K type strain sequencing project: providing services to taxonomists for standard genome sequencing and annotation.</title>
        <authorList>
            <consortium name="The Broad Institute Genomics Platform"/>
            <consortium name="The Broad Institute Genome Sequencing Center for Infectious Disease"/>
            <person name="Wu L."/>
            <person name="Ma J."/>
        </authorList>
    </citation>
    <scope>NUCLEOTIDE SEQUENCE [LARGE SCALE GENOMIC DNA]</scope>
    <source>
        <strain evidence="5">TISTR 1571</strain>
    </source>
</reference>
<dbReference type="InterPro" id="IPR019734">
    <property type="entry name" value="TPR_rpt"/>
</dbReference>
<name>A0ABW5QC04_9BACI</name>
<evidence type="ECO:0000313" key="5">
    <source>
        <dbReference type="Proteomes" id="UP001597452"/>
    </source>
</evidence>
<dbReference type="SUPFAM" id="SSF48452">
    <property type="entry name" value="TPR-like"/>
    <property type="match status" value="1"/>
</dbReference>
<accession>A0ABW5QC04</accession>
<evidence type="ECO:0000256" key="1">
    <source>
        <dbReference type="ARBA" id="ARBA00022737"/>
    </source>
</evidence>
<dbReference type="InterPro" id="IPR011990">
    <property type="entry name" value="TPR-like_helical_dom_sf"/>
</dbReference>
<proteinExistence type="predicted"/>
<evidence type="ECO:0000313" key="4">
    <source>
        <dbReference type="EMBL" id="MFD2639463.1"/>
    </source>
</evidence>
<dbReference type="EMBL" id="JBHUMZ010000025">
    <property type="protein sequence ID" value="MFD2639463.1"/>
    <property type="molecule type" value="Genomic_DNA"/>
</dbReference>
<dbReference type="Gene3D" id="1.25.40.10">
    <property type="entry name" value="Tetratricopeptide repeat domain"/>
    <property type="match status" value="2"/>
</dbReference>
<dbReference type="SMART" id="SM00028">
    <property type="entry name" value="TPR"/>
    <property type="match status" value="3"/>
</dbReference>
<organism evidence="4 5">
    <name type="scientific">Piscibacillus salipiscarius</name>
    <dbReference type="NCBI Taxonomy" id="299480"/>
    <lineage>
        <taxon>Bacteria</taxon>
        <taxon>Bacillati</taxon>
        <taxon>Bacillota</taxon>
        <taxon>Bacilli</taxon>
        <taxon>Bacillales</taxon>
        <taxon>Bacillaceae</taxon>
        <taxon>Piscibacillus</taxon>
    </lineage>
</organism>
<dbReference type="PANTHER" id="PTHR44943">
    <property type="entry name" value="CELLULOSE SYNTHASE OPERON PROTEIN C"/>
    <property type="match status" value="1"/>
</dbReference>
<dbReference type="Pfam" id="PF13424">
    <property type="entry name" value="TPR_12"/>
    <property type="match status" value="1"/>
</dbReference>